<feature type="compositionally biased region" description="Pro residues" evidence="1">
    <location>
        <begin position="158"/>
        <end position="172"/>
    </location>
</feature>
<dbReference type="Pfam" id="PF00169">
    <property type="entry name" value="PH"/>
    <property type="match status" value="1"/>
</dbReference>
<feature type="region of interest" description="Disordered" evidence="1">
    <location>
        <begin position="620"/>
        <end position="735"/>
    </location>
</feature>
<evidence type="ECO:0000256" key="1">
    <source>
        <dbReference type="SAM" id="MobiDB-lite"/>
    </source>
</evidence>
<reference evidence="3 4" key="1">
    <citation type="journal article" date="2021" name="Elife">
        <title>Chloroplast acquisition without the gene transfer in kleptoplastic sea slugs, Plakobranchus ocellatus.</title>
        <authorList>
            <person name="Maeda T."/>
            <person name="Takahashi S."/>
            <person name="Yoshida T."/>
            <person name="Shimamura S."/>
            <person name="Takaki Y."/>
            <person name="Nagai Y."/>
            <person name="Toyoda A."/>
            <person name="Suzuki Y."/>
            <person name="Arimoto A."/>
            <person name="Ishii H."/>
            <person name="Satoh N."/>
            <person name="Nishiyama T."/>
            <person name="Hasebe M."/>
            <person name="Maruyama T."/>
            <person name="Minagawa J."/>
            <person name="Obokata J."/>
            <person name="Shigenobu S."/>
        </authorList>
    </citation>
    <scope>NUCLEOTIDE SEQUENCE [LARGE SCALE GENOMIC DNA]</scope>
</reference>
<proteinExistence type="predicted"/>
<feature type="region of interest" description="Disordered" evidence="1">
    <location>
        <begin position="889"/>
        <end position="910"/>
    </location>
</feature>
<evidence type="ECO:0000313" key="3">
    <source>
        <dbReference type="EMBL" id="GFO05761.1"/>
    </source>
</evidence>
<feature type="region of interest" description="Disordered" evidence="1">
    <location>
        <begin position="955"/>
        <end position="1061"/>
    </location>
</feature>
<feature type="compositionally biased region" description="Polar residues" evidence="1">
    <location>
        <begin position="17"/>
        <end position="30"/>
    </location>
</feature>
<gene>
    <name evidence="3" type="ORF">PoB_003226600</name>
</gene>
<comment type="caution">
    <text evidence="3">The sequence shown here is derived from an EMBL/GenBank/DDBJ whole genome shotgun (WGS) entry which is preliminary data.</text>
</comment>
<feature type="region of interest" description="Disordered" evidence="1">
    <location>
        <begin position="1101"/>
        <end position="1132"/>
    </location>
</feature>
<feature type="compositionally biased region" description="Basic and acidic residues" evidence="1">
    <location>
        <begin position="102"/>
        <end position="111"/>
    </location>
</feature>
<sequence>MPSPPNRGHSNGHFMLSVSSIPGQNKTQAYISPRSPRPVEHYLPCRSNNNADVNDKNEFHDTTDGHSISVKRGVQIPIKESSDHHGALPTPDGRGRSRFKDKHGNKNRELEEVTSQSKVMSRKNSNNSPEGKAGDGERGKTARIMSRRMPSPKRSAAPTPPCPRNCPSPAPKPVSTSDVSPADVEGWLVDQLRGRRVWCVLSDMLFCVFERPDAPTSKQVLMLPGCKVRVLEFKSAHFEGRLLHGVSPASRPRLMSYASSSSASSVATNQNDHYTCNGIVTNMNNAYVSYGNGSSPTITSSKCDQIPSTGSTSSETFSHTNSQVRNNISNISSINNSEISYNINANTANNNDNNSNRGSTSSTNSIDNNNSKTVSGVDRFQFVIENSITRQKHMFAVASRSELELWTQALNKACSLDITAREQQAAVSDGVSASKNRTQYTNHKRLRSLAAEDIIVTKSPATENREHTEKQIPNGMSSSQSPRSNRAFNEESISPSYSPCQTLPSRIDVHSLSLSLTQQHDVSRETVDEIRRKLKKDNSDTIESKPTPLRATHDLDESAAISPRSVSTDNSTPRGGETSRKGRSFFKGRSPLDVLLGRKKRSSSADDAYRNRKMFPIYNEEDSLSNPSFSPRRLHSGSQNSLESSHSSQSHNHAHDSSFSNSSADSREGSRKHGSRKHKGESSLTRSWDPEKNPSGIGSSLRRTASDLKERVFGSGSSSSTKNNQTTKPPGLKLKDLTDARVSGNLHYRLAFKFIKVFCVLSKGCFYAFKSEKPEEFPLLAMVLAPCAVTYVVESELDLHRKIGSGRKKSKQQQRLFAFKLSQPHCKSIYACADSHETLLRWMMAIQTEAARVQVDEALAAEIREKPSKKKQSKDAPFFLHSKSSDLHTVSNDNLKRPEKRHSCPSLDNTLGKLDSVQGISEKSLLTSSVKNHHVESMSSTSDHKLAERPVALKGSLSSALHRTKSDRDINKDGIHLGEVKQRRQGSFQTRIFNDKHSLSRKNEYPSFESDTLFSSPTDGTEPLSSVSSTSSAQATSNQGLARMSSADNSESHSSSLNETSVGENLKLDLSSLNGDKNATLSSHSDNNFTSFQSFNCHAKHQNRSSSGLEAERTKSFTTSEMKRPWKTSVKRTSSLNSSSAKSFSSSSTSSSSTSSTVLFSSLLPSRSKILDDMNLRTSSTLHGKEQTSAKLTSFFSQQFNLESTALTTKGESPYSDFPGYREFASEQSINPSLTAGFNDASDFGLDVITPPPLFRSSETMVLDTSSDLNAYLTETVSPDRYNEDTDRPPLPLPPTIDETVKEVWSHDEEFLLGVIRDKLRRRRQREPEGEESSNHLTNQPVLNRVISRFEAHVWEGRRYNEFEFTIMGFLPI</sequence>
<dbReference type="Gene3D" id="2.30.29.30">
    <property type="entry name" value="Pleckstrin-homology domain (PH domain)/Phosphotyrosine-binding domain (PTB)"/>
    <property type="match status" value="1"/>
</dbReference>
<dbReference type="SUPFAM" id="SSF50729">
    <property type="entry name" value="PH domain-like"/>
    <property type="match status" value="2"/>
</dbReference>
<feature type="region of interest" description="Disordered" evidence="1">
    <location>
        <begin position="1"/>
        <end position="181"/>
    </location>
</feature>
<evidence type="ECO:0000313" key="4">
    <source>
        <dbReference type="Proteomes" id="UP000735302"/>
    </source>
</evidence>
<name>A0AAV4AGK4_9GAST</name>
<protein>
    <recommendedName>
        <fullName evidence="2">PH domain-containing protein</fullName>
    </recommendedName>
</protein>
<feature type="compositionally biased region" description="Low complexity" evidence="1">
    <location>
        <begin position="1025"/>
        <end position="1037"/>
    </location>
</feature>
<dbReference type="InterPro" id="IPR001849">
    <property type="entry name" value="PH_domain"/>
</dbReference>
<evidence type="ECO:0000259" key="2">
    <source>
        <dbReference type="SMART" id="SM00233"/>
    </source>
</evidence>
<dbReference type="Proteomes" id="UP000735302">
    <property type="component" value="Unassembled WGS sequence"/>
</dbReference>
<feature type="compositionally biased region" description="Polar residues" evidence="1">
    <location>
        <begin position="564"/>
        <end position="573"/>
    </location>
</feature>
<feature type="compositionally biased region" description="Basic and acidic residues" evidence="1">
    <location>
        <begin position="964"/>
        <end position="982"/>
    </location>
</feature>
<feature type="region of interest" description="Disordered" evidence="1">
    <location>
        <begin position="928"/>
        <end position="947"/>
    </location>
</feature>
<feature type="domain" description="PH" evidence="2">
    <location>
        <begin position="740"/>
        <end position="853"/>
    </location>
</feature>
<feature type="compositionally biased region" description="Polar residues" evidence="1">
    <location>
        <begin position="1009"/>
        <end position="1019"/>
    </location>
</feature>
<keyword evidence="4" id="KW-1185">Reference proteome</keyword>
<feature type="compositionally biased region" description="Polar residues" evidence="1">
    <location>
        <begin position="474"/>
        <end position="501"/>
    </location>
</feature>
<feature type="region of interest" description="Disordered" evidence="1">
    <location>
        <begin position="345"/>
        <end position="372"/>
    </location>
</feature>
<organism evidence="3 4">
    <name type="scientific">Plakobranchus ocellatus</name>
    <dbReference type="NCBI Taxonomy" id="259542"/>
    <lineage>
        <taxon>Eukaryota</taxon>
        <taxon>Metazoa</taxon>
        <taxon>Spiralia</taxon>
        <taxon>Lophotrochozoa</taxon>
        <taxon>Mollusca</taxon>
        <taxon>Gastropoda</taxon>
        <taxon>Heterobranchia</taxon>
        <taxon>Euthyneura</taxon>
        <taxon>Panpulmonata</taxon>
        <taxon>Sacoglossa</taxon>
        <taxon>Placobranchoidea</taxon>
        <taxon>Plakobranchidae</taxon>
        <taxon>Plakobranchus</taxon>
    </lineage>
</organism>
<dbReference type="SMART" id="SM00233">
    <property type="entry name" value="PH"/>
    <property type="match status" value="2"/>
</dbReference>
<feature type="compositionally biased region" description="Basic and acidic residues" evidence="1">
    <location>
        <begin position="993"/>
        <end position="1004"/>
    </location>
</feature>
<feature type="compositionally biased region" description="Basic and acidic residues" evidence="1">
    <location>
        <begin position="53"/>
        <end position="64"/>
    </location>
</feature>
<feature type="region of interest" description="Disordered" evidence="1">
    <location>
        <begin position="298"/>
        <end position="321"/>
    </location>
</feature>
<dbReference type="EMBL" id="BLXT01003752">
    <property type="protein sequence ID" value="GFO05761.1"/>
    <property type="molecule type" value="Genomic_DNA"/>
</dbReference>
<feature type="region of interest" description="Disordered" evidence="1">
    <location>
        <begin position="537"/>
        <end position="586"/>
    </location>
</feature>
<feature type="compositionally biased region" description="Polar residues" evidence="1">
    <location>
        <begin position="113"/>
        <end position="129"/>
    </location>
</feature>
<feature type="region of interest" description="Disordered" evidence="1">
    <location>
        <begin position="456"/>
        <end position="501"/>
    </location>
</feature>
<feature type="compositionally biased region" description="Low complexity" evidence="1">
    <location>
        <begin position="636"/>
        <end position="664"/>
    </location>
</feature>
<dbReference type="InterPro" id="IPR011993">
    <property type="entry name" value="PH-like_dom_sf"/>
</dbReference>
<feature type="compositionally biased region" description="Low complexity" evidence="1">
    <location>
        <begin position="1045"/>
        <end position="1061"/>
    </location>
</feature>
<feature type="domain" description="PH" evidence="2">
    <location>
        <begin position="182"/>
        <end position="417"/>
    </location>
</feature>
<accession>A0AAV4AGK4</accession>